<feature type="chain" id="PRO_5047179869" evidence="1">
    <location>
        <begin position="23"/>
        <end position="258"/>
    </location>
</feature>
<dbReference type="InterPro" id="IPR057572">
    <property type="entry name" value="NonGDSL"/>
</dbReference>
<keyword evidence="1" id="KW-0732">Signal</keyword>
<keyword evidence="3" id="KW-1185">Reference proteome</keyword>
<dbReference type="InterPro" id="IPR051532">
    <property type="entry name" value="Ester_Hydrolysis_Enzymes"/>
</dbReference>
<dbReference type="Pfam" id="PF25182">
    <property type="entry name" value="NonGDSL"/>
    <property type="match status" value="1"/>
</dbReference>
<reference evidence="2 3" key="1">
    <citation type="submission" date="2023-09" db="EMBL/GenBank/DDBJ databases">
        <title>Whole genome shotgun sequencing (WGS) of Bosea sp. ZW T0_25, isolated from stored onions (Allium cepa).</title>
        <authorList>
            <person name="Stoll D.A."/>
            <person name="Huch M."/>
        </authorList>
    </citation>
    <scope>NUCLEOTIDE SEQUENCE [LARGE SCALE GENOMIC DNA]</scope>
    <source>
        <strain evidence="2 3">ZW T0_25</strain>
    </source>
</reference>
<dbReference type="Proteomes" id="UP001254257">
    <property type="component" value="Unassembled WGS sequence"/>
</dbReference>
<name>A0ABU3SD41_9HYPH</name>
<organism evidence="2 3">
    <name type="scientific">Bosea rubneri</name>
    <dbReference type="NCBI Taxonomy" id="3075434"/>
    <lineage>
        <taxon>Bacteria</taxon>
        <taxon>Pseudomonadati</taxon>
        <taxon>Pseudomonadota</taxon>
        <taxon>Alphaproteobacteria</taxon>
        <taxon>Hyphomicrobiales</taxon>
        <taxon>Boseaceae</taxon>
        <taxon>Bosea</taxon>
    </lineage>
</organism>
<dbReference type="Gene3D" id="3.40.50.1110">
    <property type="entry name" value="SGNH hydrolase"/>
    <property type="match status" value="1"/>
</dbReference>
<comment type="caution">
    <text evidence="2">The sequence shown here is derived from an EMBL/GenBank/DDBJ whole genome shotgun (WGS) entry which is preliminary data.</text>
</comment>
<keyword evidence="2" id="KW-0378">Hydrolase</keyword>
<protein>
    <submittedName>
        <fullName evidence="2">SGNH/GDSL hydrolase family protein</fullName>
        <ecNumber evidence="2">3.1.-.-</ecNumber>
    </submittedName>
</protein>
<dbReference type="CDD" id="cd00229">
    <property type="entry name" value="SGNH_hydrolase"/>
    <property type="match status" value="1"/>
</dbReference>
<evidence type="ECO:0000313" key="3">
    <source>
        <dbReference type="Proteomes" id="UP001254257"/>
    </source>
</evidence>
<dbReference type="EC" id="3.1.-.-" evidence="2"/>
<evidence type="ECO:0000256" key="1">
    <source>
        <dbReference type="SAM" id="SignalP"/>
    </source>
</evidence>
<evidence type="ECO:0000313" key="2">
    <source>
        <dbReference type="EMBL" id="MDU0342706.1"/>
    </source>
</evidence>
<proteinExistence type="predicted"/>
<gene>
    <name evidence="2" type="ORF">RKE40_22640</name>
</gene>
<feature type="signal peptide" evidence="1">
    <location>
        <begin position="1"/>
        <end position="22"/>
    </location>
</feature>
<dbReference type="SUPFAM" id="SSF52266">
    <property type="entry name" value="SGNH hydrolase"/>
    <property type="match status" value="1"/>
</dbReference>
<accession>A0ABU3SD41</accession>
<dbReference type="EMBL" id="JAWDID010000046">
    <property type="protein sequence ID" value="MDU0342706.1"/>
    <property type="molecule type" value="Genomic_DNA"/>
</dbReference>
<dbReference type="RefSeq" id="WP_316020469.1">
    <property type="nucleotide sequence ID" value="NZ_JAWDID010000046.1"/>
</dbReference>
<sequence length="258" mass="27397">MRIRIRTAYACALAMLSLPGLALAPAKASEFVCRPTSLITTATTPDFTALWRKGDGPLRLLAIGSSSTEGVGASAKDRTYPARLAALLRQGLSGRPVEIVNAGIGGEIAPQTLQRLKKALAETRYDLVIWQVGTNDAVTGGDLQAFSALIADGIAAARQSQTRLAILDPQFYPGIKETARYRAYVDAIAEIARANGVPVLSRFAAMSGWYQRDAEGFMAALAGDRFHMSDAGYSCLAQDIARSLLERAPGVTLASTAH</sequence>
<dbReference type="PANTHER" id="PTHR30383">
    <property type="entry name" value="THIOESTERASE 1/PROTEASE 1/LYSOPHOSPHOLIPASE L1"/>
    <property type="match status" value="1"/>
</dbReference>
<dbReference type="PANTHER" id="PTHR30383:SF5">
    <property type="entry name" value="SGNH HYDROLASE-TYPE ESTERASE DOMAIN-CONTAINING PROTEIN"/>
    <property type="match status" value="1"/>
</dbReference>
<dbReference type="GO" id="GO:0016787">
    <property type="term" value="F:hydrolase activity"/>
    <property type="evidence" value="ECO:0007669"/>
    <property type="project" value="UniProtKB-KW"/>
</dbReference>
<dbReference type="InterPro" id="IPR036514">
    <property type="entry name" value="SGNH_hydro_sf"/>
</dbReference>